<dbReference type="AlphaFoldDB" id="A0A0G4G853"/>
<feature type="region of interest" description="Disordered" evidence="4">
    <location>
        <begin position="62"/>
        <end position="137"/>
    </location>
</feature>
<dbReference type="InterPro" id="IPR039417">
    <property type="entry name" value="Peptidase_C1A_papain-like"/>
</dbReference>
<reference evidence="6" key="1">
    <citation type="submission" date="2014-11" db="EMBL/GenBank/DDBJ databases">
        <authorList>
            <person name="Otto D Thomas"/>
            <person name="Naeem Raeece"/>
        </authorList>
    </citation>
    <scope>NUCLEOTIDE SEQUENCE</scope>
</reference>
<dbReference type="PROSITE" id="PS00640">
    <property type="entry name" value="THIOL_PROTEASE_ASN"/>
    <property type="match status" value="1"/>
</dbReference>
<dbReference type="Pfam" id="PF00112">
    <property type="entry name" value="Peptidase_C1"/>
    <property type="match status" value="2"/>
</dbReference>
<dbReference type="PRINTS" id="PR00705">
    <property type="entry name" value="PAPAIN"/>
</dbReference>
<dbReference type="GO" id="GO:0006508">
    <property type="term" value="P:proteolysis"/>
    <property type="evidence" value="ECO:0007669"/>
    <property type="project" value="InterPro"/>
</dbReference>
<evidence type="ECO:0000256" key="2">
    <source>
        <dbReference type="ARBA" id="ARBA00023145"/>
    </source>
</evidence>
<dbReference type="InterPro" id="IPR013128">
    <property type="entry name" value="Peptidase_C1A"/>
</dbReference>
<dbReference type="Gene3D" id="3.90.70.10">
    <property type="entry name" value="Cysteine proteinases"/>
    <property type="match status" value="1"/>
</dbReference>
<dbReference type="EMBL" id="CDMZ01000963">
    <property type="protein sequence ID" value="CEM24700.1"/>
    <property type="molecule type" value="Genomic_DNA"/>
</dbReference>
<keyword evidence="3" id="KW-1015">Disulfide bond</keyword>
<dbReference type="CDD" id="cd02248">
    <property type="entry name" value="Peptidase_C1A"/>
    <property type="match status" value="1"/>
</dbReference>
<dbReference type="InterPro" id="IPR025660">
    <property type="entry name" value="Pept_his_AS"/>
</dbReference>
<dbReference type="SMART" id="SM00645">
    <property type="entry name" value="Pept_C1"/>
    <property type="match status" value="1"/>
</dbReference>
<dbReference type="PhylomeDB" id="A0A0G4G853"/>
<comment type="similarity">
    <text evidence="1">Belongs to the peptidase C1 family.</text>
</comment>
<dbReference type="PROSITE" id="PS00639">
    <property type="entry name" value="THIOL_PROTEASE_HIS"/>
    <property type="match status" value="1"/>
</dbReference>
<evidence type="ECO:0000256" key="3">
    <source>
        <dbReference type="ARBA" id="ARBA00023157"/>
    </source>
</evidence>
<keyword evidence="2" id="KW-0865">Zymogen</keyword>
<dbReference type="InterPro" id="IPR025661">
    <property type="entry name" value="Pept_asp_AS"/>
</dbReference>
<proteinExistence type="inferred from homology"/>
<evidence type="ECO:0000259" key="5">
    <source>
        <dbReference type="SMART" id="SM00645"/>
    </source>
</evidence>
<feature type="domain" description="Peptidase C1A papain C-terminal" evidence="5">
    <location>
        <begin position="2"/>
        <end position="301"/>
    </location>
</feature>
<dbReference type="InterPro" id="IPR038765">
    <property type="entry name" value="Papain-like_cys_pep_sf"/>
</dbReference>
<dbReference type="VEuPathDB" id="CryptoDB:Cvel_20644"/>
<protein>
    <recommendedName>
        <fullName evidence="5">Peptidase C1A papain C-terminal domain-containing protein</fullName>
    </recommendedName>
</protein>
<evidence type="ECO:0000256" key="4">
    <source>
        <dbReference type="SAM" id="MobiDB-lite"/>
    </source>
</evidence>
<feature type="region of interest" description="Disordered" evidence="4">
    <location>
        <begin position="339"/>
        <end position="374"/>
    </location>
</feature>
<evidence type="ECO:0000256" key="1">
    <source>
        <dbReference type="ARBA" id="ARBA00008455"/>
    </source>
</evidence>
<dbReference type="PROSITE" id="PS00139">
    <property type="entry name" value="THIOL_PROTEASE_CYS"/>
    <property type="match status" value="1"/>
</dbReference>
<dbReference type="GO" id="GO:0008234">
    <property type="term" value="F:cysteine-type peptidase activity"/>
    <property type="evidence" value="ECO:0007669"/>
    <property type="project" value="InterPro"/>
</dbReference>
<dbReference type="PANTHER" id="PTHR12411">
    <property type="entry name" value="CYSTEINE PROTEASE FAMILY C1-RELATED"/>
    <property type="match status" value="1"/>
</dbReference>
<feature type="compositionally biased region" description="Low complexity" evidence="4">
    <location>
        <begin position="113"/>
        <end position="125"/>
    </location>
</feature>
<feature type="compositionally biased region" description="Basic and acidic residues" evidence="4">
    <location>
        <begin position="360"/>
        <end position="374"/>
    </location>
</feature>
<gene>
    <name evidence="6" type="ORF">Cvel_20644</name>
</gene>
<dbReference type="InterPro" id="IPR000169">
    <property type="entry name" value="Pept_cys_AS"/>
</dbReference>
<name>A0A0G4G853_9ALVE</name>
<dbReference type="SUPFAM" id="SSF54001">
    <property type="entry name" value="Cysteine proteinases"/>
    <property type="match status" value="1"/>
</dbReference>
<accession>A0A0G4G853</accession>
<dbReference type="InterPro" id="IPR000668">
    <property type="entry name" value="Peptidase_C1A_C"/>
</dbReference>
<evidence type="ECO:0000313" key="6">
    <source>
        <dbReference type="EMBL" id="CEM24700.1"/>
    </source>
</evidence>
<organism evidence="6">
    <name type="scientific">Chromera velia CCMP2878</name>
    <dbReference type="NCBI Taxonomy" id="1169474"/>
    <lineage>
        <taxon>Eukaryota</taxon>
        <taxon>Sar</taxon>
        <taxon>Alveolata</taxon>
        <taxon>Colpodellida</taxon>
        <taxon>Chromeraceae</taxon>
        <taxon>Chromera</taxon>
    </lineage>
</organism>
<sequence>MLPEDVDWRRRYTVTAVKDQGKCGSCWAFAAAETVESYWARASGELQDLSVQQILDCAHYTEEEDDNSTSTLPFHALSSNDDDADDDAPPMRRPTKDDPDDDDDDDHHKSDNSTDPTNTTETNVTKPERGGCQGGGAPIAAEVVDRMGGLETEWKYPYTSYMGKNYKCRYTTEEVQHVKQTNSTFRSAAQVHDWLALPLNNYAETLRHVALHGPLFVVVDASAWKFYATGVFNGCPVDNENVNLNHAVQLIGYGEDDTLGPYWLVRNSWAAKWGDGGFIRLRRVGGGAEFCGYDTFPLGVTPEGDEVFARQKVCGACGILIMPSFVRVGKPDWMPVNPEGPLPSSLSPRLRGGNVNVNAEKGEREPEREDILLE</sequence>